<comment type="caution">
    <text evidence="2">The sequence shown here is derived from an EMBL/GenBank/DDBJ whole genome shotgun (WGS) entry which is preliminary data.</text>
</comment>
<protein>
    <submittedName>
        <fullName evidence="2">Uncharacterized protein</fullName>
    </submittedName>
</protein>
<proteinExistence type="predicted"/>
<evidence type="ECO:0000256" key="1">
    <source>
        <dbReference type="SAM" id="SignalP"/>
    </source>
</evidence>
<accession>A0AAW1CU82</accession>
<feature type="signal peptide" evidence="1">
    <location>
        <begin position="1"/>
        <end position="18"/>
    </location>
</feature>
<dbReference type="Proteomes" id="UP001461498">
    <property type="component" value="Unassembled WGS sequence"/>
</dbReference>
<sequence>MWQTHVLLVSLFKYKIFAGSSCQIRTLCRGITPKLMKIRPGCYTSLESSQRVLFDAIKKQKIPLPP</sequence>
<keyword evidence="3" id="KW-1185">Reference proteome</keyword>
<feature type="chain" id="PRO_5043867027" evidence="1">
    <location>
        <begin position="19"/>
        <end position="66"/>
    </location>
</feature>
<evidence type="ECO:0000313" key="3">
    <source>
        <dbReference type="Proteomes" id="UP001461498"/>
    </source>
</evidence>
<evidence type="ECO:0000313" key="2">
    <source>
        <dbReference type="EMBL" id="KAK9501530.1"/>
    </source>
</evidence>
<dbReference type="EMBL" id="JAPXFL010000009">
    <property type="protein sequence ID" value="KAK9501530.1"/>
    <property type="molecule type" value="Genomic_DNA"/>
</dbReference>
<organism evidence="2 3">
    <name type="scientific">Rhynocoris fuscipes</name>
    <dbReference type="NCBI Taxonomy" id="488301"/>
    <lineage>
        <taxon>Eukaryota</taxon>
        <taxon>Metazoa</taxon>
        <taxon>Ecdysozoa</taxon>
        <taxon>Arthropoda</taxon>
        <taxon>Hexapoda</taxon>
        <taxon>Insecta</taxon>
        <taxon>Pterygota</taxon>
        <taxon>Neoptera</taxon>
        <taxon>Paraneoptera</taxon>
        <taxon>Hemiptera</taxon>
        <taxon>Heteroptera</taxon>
        <taxon>Panheteroptera</taxon>
        <taxon>Cimicomorpha</taxon>
        <taxon>Reduviidae</taxon>
        <taxon>Harpactorinae</taxon>
        <taxon>Harpactorini</taxon>
        <taxon>Rhynocoris</taxon>
    </lineage>
</organism>
<gene>
    <name evidence="2" type="ORF">O3M35_012237</name>
</gene>
<reference evidence="2 3" key="1">
    <citation type="submission" date="2022-12" db="EMBL/GenBank/DDBJ databases">
        <title>Chromosome-level genome assembly of true bugs.</title>
        <authorList>
            <person name="Ma L."/>
            <person name="Li H."/>
        </authorList>
    </citation>
    <scope>NUCLEOTIDE SEQUENCE [LARGE SCALE GENOMIC DNA]</scope>
    <source>
        <strain evidence="2">Lab_2022b</strain>
    </source>
</reference>
<name>A0AAW1CU82_9HEMI</name>
<dbReference type="AlphaFoldDB" id="A0AAW1CU82"/>
<keyword evidence="1" id="KW-0732">Signal</keyword>